<dbReference type="Gene3D" id="3.30.70.1450">
    <property type="entry name" value="Regulator of K+ conductance, C-terminal domain"/>
    <property type="match status" value="1"/>
</dbReference>
<dbReference type="InterPro" id="IPR013099">
    <property type="entry name" value="K_chnl_dom"/>
</dbReference>
<dbReference type="InterPro" id="IPR036291">
    <property type="entry name" value="NAD(P)-bd_dom_sf"/>
</dbReference>
<feature type="transmembrane region" description="Helical" evidence="3">
    <location>
        <begin position="348"/>
        <end position="376"/>
    </location>
</feature>
<proteinExistence type="predicted"/>
<comment type="subcellular location">
    <subcellularLocation>
        <location evidence="1">Cell membrane</location>
        <topology evidence="1">Multi-pass membrane protein</topology>
    </subcellularLocation>
</comment>
<evidence type="ECO:0000256" key="2">
    <source>
        <dbReference type="SAM" id="MobiDB-lite"/>
    </source>
</evidence>
<organism evidence="5 6">
    <name type="scientific">Pseudofrankia inefficax (strain DSM 45817 / CECT 9037 / DDB 130130 / EuI1c)</name>
    <name type="common">Frankia inefficax</name>
    <dbReference type="NCBI Taxonomy" id="298654"/>
    <lineage>
        <taxon>Bacteria</taxon>
        <taxon>Bacillati</taxon>
        <taxon>Actinomycetota</taxon>
        <taxon>Actinomycetes</taxon>
        <taxon>Frankiales</taxon>
        <taxon>Frankiaceae</taxon>
        <taxon>Pseudofrankia</taxon>
    </lineage>
</organism>
<keyword evidence="3" id="KW-0472">Membrane</keyword>
<reference evidence="5 6" key="1">
    <citation type="submission" date="2010-10" db="EMBL/GenBank/DDBJ databases">
        <title>Complete sequence of Frankia sp. EuI1c.</title>
        <authorList>
            <consortium name="US DOE Joint Genome Institute"/>
            <person name="Lucas S."/>
            <person name="Copeland A."/>
            <person name="Lapidus A."/>
            <person name="Cheng J.-F."/>
            <person name="Bruce D."/>
            <person name="Goodwin L."/>
            <person name="Pitluck S."/>
            <person name="Chertkov O."/>
            <person name="Detter J.C."/>
            <person name="Han C."/>
            <person name="Tapia R."/>
            <person name="Land M."/>
            <person name="Hauser L."/>
            <person name="Jeffries C."/>
            <person name="Kyrpides N."/>
            <person name="Ivanova N."/>
            <person name="Mikhailova N."/>
            <person name="Beauchemin N."/>
            <person name="Sen A."/>
            <person name="Sur S.A."/>
            <person name="Gtari M."/>
            <person name="Wall L."/>
            <person name="Tisa L."/>
            <person name="Woyke T."/>
        </authorList>
    </citation>
    <scope>NUCLEOTIDE SEQUENCE [LARGE SCALE GENOMIC DNA]</scope>
    <source>
        <strain evidence="6">DSM 45817 / CECT 9037 / EuI1c</strain>
    </source>
</reference>
<feature type="domain" description="RCK N-terminal" evidence="4">
    <location>
        <begin position="5"/>
        <end position="124"/>
    </location>
</feature>
<dbReference type="GO" id="GO:0006813">
    <property type="term" value="P:potassium ion transport"/>
    <property type="evidence" value="ECO:0007669"/>
    <property type="project" value="InterPro"/>
</dbReference>
<dbReference type="Pfam" id="PF07885">
    <property type="entry name" value="Ion_trans_2"/>
    <property type="match status" value="1"/>
</dbReference>
<protein>
    <submittedName>
        <fullName evidence="5">TrkA-N domain protein</fullName>
    </submittedName>
</protein>
<dbReference type="PANTHER" id="PTHR43833">
    <property type="entry name" value="POTASSIUM CHANNEL PROTEIN 2-RELATED-RELATED"/>
    <property type="match status" value="1"/>
</dbReference>
<evidence type="ECO:0000256" key="1">
    <source>
        <dbReference type="ARBA" id="ARBA00004651"/>
    </source>
</evidence>
<dbReference type="InterPro" id="IPR003148">
    <property type="entry name" value="RCK_N"/>
</dbReference>
<keyword evidence="3" id="KW-1133">Transmembrane helix</keyword>
<dbReference type="SUPFAM" id="SSF51735">
    <property type="entry name" value="NAD(P)-binding Rossmann-fold domains"/>
    <property type="match status" value="2"/>
</dbReference>
<dbReference type="eggNOG" id="COG1226">
    <property type="taxonomic scope" value="Bacteria"/>
</dbReference>
<dbReference type="SUPFAM" id="SSF81324">
    <property type="entry name" value="Voltage-gated potassium channels"/>
    <property type="match status" value="1"/>
</dbReference>
<gene>
    <name evidence="5" type="ordered locus">FraEuI1c_1343</name>
</gene>
<dbReference type="InterPro" id="IPR050721">
    <property type="entry name" value="Trk_Ktr_HKT_K-transport"/>
</dbReference>
<dbReference type="eggNOG" id="COG0569">
    <property type="taxonomic scope" value="Bacteria"/>
</dbReference>
<dbReference type="Proteomes" id="UP000002484">
    <property type="component" value="Chromosome"/>
</dbReference>
<dbReference type="AlphaFoldDB" id="E3J3S3"/>
<dbReference type="RefSeq" id="WP_013422530.1">
    <property type="nucleotide sequence ID" value="NC_014666.1"/>
</dbReference>
<dbReference type="HOGENOM" id="CLU_371217_0_0_11"/>
<dbReference type="PANTHER" id="PTHR43833:SF11">
    <property type="entry name" value="VOLTAGE-GATED POTASSIUM CHANNEL KCH"/>
    <property type="match status" value="1"/>
</dbReference>
<dbReference type="PROSITE" id="PS51201">
    <property type="entry name" value="RCK_N"/>
    <property type="match status" value="2"/>
</dbReference>
<dbReference type="GO" id="GO:0005886">
    <property type="term" value="C:plasma membrane"/>
    <property type="evidence" value="ECO:0007669"/>
    <property type="project" value="UniProtKB-SubCell"/>
</dbReference>
<keyword evidence="6" id="KW-1185">Reference proteome</keyword>
<evidence type="ECO:0000313" key="5">
    <source>
        <dbReference type="EMBL" id="ADP79410.1"/>
    </source>
</evidence>
<dbReference type="InParanoid" id="E3J3S3"/>
<dbReference type="KEGG" id="fri:FraEuI1c_1343"/>
<dbReference type="Gene3D" id="3.40.50.720">
    <property type="entry name" value="NAD(P)-binding Rossmann-like Domain"/>
    <property type="match status" value="2"/>
</dbReference>
<sequence length="708" mass="74714">MAKVSGHVIVCGLSALGSRVAEQLVASGVAVVVVDDRDPTGSRRRLERSGVRVVPESAHSPEALREADIDTALAVAACGDLDLDNLQTAIAAAEVAPSRRLVVSIDNAQLGDQLATAIPAATVINMADRVGPSFVEACIRSDVVHAFTLFADPATNHDQEASEVFAVVDAVVDEADAFRARYGDLTPIALRRPSDRDPVLCPPRDIPLAPGDQLTMLGRLAEFDARGLTVAGMHDARTFAEIAAVARKRQERSGSDPILRSDAGQGRLGRVRALLATIRAEFDGPFRWALAAVLTLVVLSTVVLRLTYAANDPDAPDNFDAFDALYLTVETMTTVGYGDFNFGDATHWLQAFGILLMLFGALSVAVIYAFITNVIISRKLEKALGRGRAGTVRGHVVLCGLGKVGTATMEGLLRAGRAVVVIERDEHNRFLPVARERGVPVVIGDATVRTTLLQAGLGHATAIAALTSDGVANLETVLSARDAYEELAQARDERLAARHAASKAGGRSYQRHARVAAGPTPDAGSDETALRVVLRVADASMTSEVERRFDIHTVRSAAALAAPYFVGAALGYDVISTFYVERTPFLVARMVVRPGAALVGPTLAELATGARILAVTAAAEPHRAGPNGETPAAAVNGAAVNGAAPARPNLRPSRHTRLRAGDELLAVGPVTEIVDMIRRNQRPVDARRSESLSPAGANGTAEPEERDG</sequence>
<feature type="region of interest" description="Disordered" evidence="2">
    <location>
        <begin position="504"/>
        <end position="523"/>
    </location>
</feature>
<dbReference type="STRING" id="298654.FraEuI1c_1343"/>
<dbReference type="InterPro" id="IPR036721">
    <property type="entry name" value="RCK_C_sf"/>
</dbReference>
<feature type="region of interest" description="Disordered" evidence="2">
    <location>
        <begin position="679"/>
        <end position="708"/>
    </location>
</feature>
<feature type="compositionally biased region" description="Basic and acidic residues" evidence="2">
    <location>
        <begin position="679"/>
        <end position="690"/>
    </location>
</feature>
<feature type="transmembrane region" description="Helical" evidence="3">
    <location>
        <begin position="288"/>
        <end position="308"/>
    </location>
</feature>
<dbReference type="Pfam" id="PF02254">
    <property type="entry name" value="TrkA_N"/>
    <property type="match status" value="2"/>
</dbReference>
<dbReference type="EMBL" id="CP002299">
    <property type="protein sequence ID" value="ADP79410.1"/>
    <property type="molecule type" value="Genomic_DNA"/>
</dbReference>
<accession>E3J3S3</accession>
<evidence type="ECO:0000313" key="6">
    <source>
        <dbReference type="Proteomes" id="UP000002484"/>
    </source>
</evidence>
<name>E3J3S3_PSEI1</name>
<dbReference type="OrthoDB" id="440986at2"/>
<keyword evidence="3" id="KW-0812">Transmembrane</keyword>
<feature type="domain" description="RCK N-terminal" evidence="4">
    <location>
        <begin position="393"/>
        <end position="525"/>
    </location>
</feature>
<evidence type="ECO:0000256" key="3">
    <source>
        <dbReference type="SAM" id="Phobius"/>
    </source>
</evidence>
<evidence type="ECO:0000259" key="4">
    <source>
        <dbReference type="PROSITE" id="PS51201"/>
    </source>
</evidence>
<dbReference type="Gene3D" id="1.10.287.70">
    <property type="match status" value="1"/>
</dbReference>